<dbReference type="InterPro" id="IPR046341">
    <property type="entry name" value="SET_dom_sf"/>
</dbReference>
<gene>
    <name evidence="1" type="primary">SET5</name>
    <name evidence="1" type="ORF">AK812_SmicGene2687</name>
</gene>
<dbReference type="Gene3D" id="2.170.270.10">
    <property type="entry name" value="SET domain"/>
    <property type="match status" value="1"/>
</dbReference>
<dbReference type="EMBL" id="LSRX01000030">
    <property type="protein sequence ID" value="OLQ13275.1"/>
    <property type="molecule type" value="Genomic_DNA"/>
</dbReference>
<evidence type="ECO:0000313" key="2">
    <source>
        <dbReference type="Proteomes" id="UP000186817"/>
    </source>
</evidence>
<proteinExistence type="predicted"/>
<dbReference type="PANTHER" id="PTHR12197">
    <property type="entry name" value="HISTONE-LYSINE N-METHYLTRANSFERASE SMYD"/>
    <property type="match status" value="1"/>
</dbReference>
<dbReference type="InterPro" id="IPR050869">
    <property type="entry name" value="H3K4_H4K5_MeTrfase"/>
</dbReference>
<dbReference type="OrthoDB" id="265717at2759"/>
<name>A0A1Q9F0S4_SYMMI</name>
<sequence>MAFAGTDGHLWQCTVGQPKVRIRGPQDLKGVCVEAVANAEVDETLLAEVPLLATPPSSPAQRKRVDAFCKTLPEDTREDRLVALLTRRWIPVLCAFADAPKDTQEAVLSLQSDFEIPECGMALATDRVATALSLCGVCSGTIPKSISRSKLSRERMQEVLNVMVINAADTLPDGGEAVFCIGALFEHSCEPNACFYLSSGDASLAARLGLKTSAKRIWIGEWRATRPVRSGEAVTVSYLEAEMLKRPVDQRRQILGARMGFHCLCTRCLRESPVPAKSREPAAAVRPAEPLNLGAMD</sequence>
<organism evidence="1 2">
    <name type="scientific">Symbiodinium microadriaticum</name>
    <name type="common">Dinoflagellate</name>
    <name type="synonym">Zooxanthella microadriatica</name>
    <dbReference type="NCBI Taxonomy" id="2951"/>
    <lineage>
        <taxon>Eukaryota</taxon>
        <taxon>Sar</taxon>
        <taxon>Alveolata</taxon>
        <taxon>Dinophyceae</taxon>
        <taxon>Suessiales</taxon>
        <taxon>Symbiodiniaceae</taxon>
        <taxon>Symbiodinium</taxon>
    </lineage>
</organism>
<keyword evidence="2" id="KW-1185">Reference proteome</keyword>
<reference evidence="1 2" key="1">
    <citation type="submission" date="2016-02" db="EMBL/GenBank/DDBJ databases">
        <title>Genome analysis of coral dinoflagellate symbionts highlights evolutionary adaptations to a symbiotic lifestyle.</title>
        <authorList>
            <person name="Aranda M."/>
            <person name="Li Y."/>
            <person name="Liew Y.J."/>
            <person name="Baumgarten S."/>
            <person name="Simakov O."/>
            <person name="Wilson M."/>
            <person name="Piel J."/>
            <person name="Ashoor H."/>
            <person name="Bougouffa S."/>
            <person name="Bajic V.B."/>
            <person name="Ryu T."/>
            <person name="Ravasi T."/>
            <person name="Bayer T."/>
            <person name="Micklem G."/>
            <person name="Kim H."/>
            <person name="Bhak J."/>
            <person name="Lajeunesse T.C."/>
            <person name="Voolstra C.R."/>
        </authorList>
    </citation>
    <scope>NUCLEOTIDE SEQUENCE [LARGE SCALE GENOMIC DNA]</scope>
    <source>
        <strain evidence="1 2">CCMP2467</strain>
    </source>
</reference>
<dbReference type="SUPFAM" id="SSF82199">
    <property type="entry name" value="SET domain"/>
    <property type="match status" value="1"/>
</dbReference>
<comment type="caution">
    <text evidence="1">The sequence shown here is derived from an EMBL/GenBank/DDBJ whole genome shotgun (WGS) entry which is preliminary data.</text>
</comment>
<dbReference type="CDD" id="cd20071">
    <property type="entry name" value="SET_SMYD"/>
    <property type="match status" value="1"/>
</dbReference>
<accession>A0A1Q9F0S4</accession>
<evidence type="ECO:0000313" key="1">
    <source>
        <dbReference type="EMBL" id="OLQ13275.1"/>
    </source>
</evidence>
<dbReference type="AlphaFoldDB" id="A0A1Q9F0S4"/>
<protein>
    <submittedName>
        <fullName evidence="1">Uncharacterized protein</fullName>
    </submittedName>
</protein>
<dbReference type="Proteomes" id="UP000186817">
    <property type="component" value="Unassembled WGS sequence"/>
</dbReference>